<proteinExistence type="predicted"/>
<feature type="domain" description="EAL" evidence="2">
    <location>
        <begin position="251"/>
        <end position="500"/>
    </location>
</feature>
<dbReference type="AlphaFoldDB" id="A0A1G8NZT5"/>
<keyword evidence="1" id="KW-1133">Transmembrane helix</keyword>
<evidence type="ECO:0000313" key="3">
    <source>
        <dbReference type="EMBL" id="SDI85719.1"/>
    </source>
</evidence>
<dbReference type="Proteomes" id="UP000199527">
    <property type="component" value="Unassembled WGS sequence"/>
</dbReference>
<evidence type="ECO:0000259" key="2">
    <source>
        <dbReference type="PROSITE" id="PS50883"/>
    </source>
</evidence>
<dbReference type="SMART" id="SM00052">
    <property type="entry name" value="EAL"/>
    <property type="match status" value="1"/>
</dbReference>
<dbReference type="GO" id="GO:0071111">
    <property type="term" value="F:cyclic-guanylate-specific phosphodiesterase activity"/>
    <property type="evidence" value="ECO:0007669"/>
    <property type="project" value="InterPro"/>
</dbReference>
<dbReference type="SUPFAM" id="SSF141868">
    <property type="entry name" value="EAL domain-like"/>
    <property type="match status" value="1"/>
</dbReference>
<dbReference type="CDD" id="cd01948">
    <property type="entry name" value="EAL"/>
    <property type="match status" value="1"/>
</dbReference>
<accession>A0A1G8NZT5</accession>
<sequence>MWQIKRNIQLGWKYFLLLLLSIILFGVTIRTINYNHHFNDKLTQVLQLFSSYSNFSIEELTALSTSLPWDKCDSASRFELKQISEQSHYIDHLLTLNQNGEVCHSGDMDMSHSELTTVIVPNEGPTRIATIEYDQQPYLLIATQLDDSRYLFGLSKCRKLLALMFPEANFPEGSSVTLTHQGDIIGAMGETLSDSPTHYFDLAKNDLRIELEIPESHLLDTLLQTVNYLLPASLFTALAVTPIIVRFRSFRGQHLKELLRTLRNKEFYPVFQPIVDGHSKQVLGHELLARWQHPKWGAIPPDHFIPILAHHGQLDRLLLELVSQCQNRPQQHQYLSINLSGEQLTDNNRNLGEFLRELCLQLGLDTHRVIIEITERDELDFQSPGFQSNLNDIRQCGFKVAIDDFGTGHNGLTGLRQFQPDFLKVDKGFIQMIRHRDETQPVLDSIFRLAQQLGITVIAEGVETEEQRQYLLSRDVVHMQGYLFGKPHRRPAQRLDRLPG</sequence>
<dbReference type="InterPro" id="IPR035919">
    <property type="entry name" value="EAL_sf"/>
</dbReference>
<keyword evidence="1" id="KW-0472">Membrane</keyword>
<reference evidence="4" key="1">
    <citation type="submission" date="2016-10" db="EMBL/GenBank/DDBJ databases">
        <authorList>
            <person name="Varghese N."/>
            <person name="Submissions S."/>
        </authorList>
    </citation>
    <scope>NUCLEOTIDE SEQUENCE [LARGE SCALE GENOMIC DNA]</scope>
    <source>
        <strain evidence="4">DSM 23317</strain>
    </source>
</reference>
<dbReference type="PANTHER" id="PTHR33121">
    <property type="entry name" value="CYCLIC DI-GMP PHOSPHODIESTERASE PDEF"/>
    <property type="match status" value="1"/>
</dbReference>
<keyword evidence="4" id="KW-1185">Reference proteome</keyword>
<dbReference type="EMBL" id="FNEM01000003">
    <property type="protein sequence ID" value="SDI85719.1"/>
    <property type="molecule type" value="Genomic_DNA"/>
</dbReference>
<dbReference type="PANTHER" id="PTHR33121:SF70">
    <property type="entry name" value="SIGNALING PROTEIN YKOW"/>
    <property type="match status" value="1"/>
</dbReference>
<keyword evidence="1" id="KW-0812">Transmembrane</keyword>
<dbReference type="Gene3D" id="3.20.20.450">
    <property type="entry name" value="EAL domain"/>
    <property type="match status" value="1"/>
</dbReference>
<dbReference type="Pfam" id="PF00563">
    <property type="entry name" value="EAL"/>
    <property type="match status" value="1"/>
</dbReference>
<protein>
    <submittedName>
        <fullName evidence="3">EAL domain, c-di-GMP-specific phosphodiesterase class I (Or its enzymatically inactive variant)</fullName>
    </submittedName>
</protein>
<dbReference type="InterPro" id="IPR001633">
    <property type="entry name" value="EAL_dom"/>
</dbReference>
<evidence type="ECO:0000313" key="4">
    <source>
        <dbReference type="Proteomes" id="UP000199527"/>
    </source>
</evidence>
<dbReference type="PROSITE" id="PS50883">
    <property type="entry name" value="EAL"/>
    <property type="match status" value="1"/>
</dbReference>
<feature type="transmembrane region" description="Helical" evidence="1">
    <location>
        <begin position="12"/>
        <end position="32"/>
    </location>
</feature>
<organism evidence="3 4">
    <name type="scientific">Ferrimonas sediminum</name>
    <dbReference type="NCBI Taxonomy" id="718193"/>
    <lineage>
        <taxon>Bacteria</taxon>
        <taxon>Pseudomonadati</taxon>
        <taxon>Pseudomonadota</taxon>
        <taxon>Gammaproteobacteria</taxon>
        <taxon>Alteromonadales</taxon>
        <taxon>Ferrimonadaceae</taxon>
        <taxon>Ferrimonas</taxon>
    </lineage>
</organism>
<evidence type="ECO:0000256" key="1">
    <source>
        <dbReference type="SAM" id="Phobius"/>
    </source>
</evidence>
<dbReference type="OrthoDB" id="9812358at2"/>
<gene>
    <name evidence="3" type="ORF">SAMN04488540_103289</name>
</gene>
<name>A0A1G8NZT5_9GAMM</name>
<dbReference type="InterPro" id="IPR050706">
    <property type="entry name" value="Cyclic-di-GMP_PDE-like"/>
</dbReference>